<evidence type="ECO:0000313" key="3">
    <source>
        <dbReference type="EMBL" id="GAA1509123.1"/>
    </source>
</evidence>
<gene>
    <name evidence="3" type="ORF">GCM10009788_11810</name>
</gene>
<accession>A0ABN2A151</accession>
<dbReference type="PANTHER" id="PTHR33371">
    <property type="entry name" value="INTERMEMBRANE PHOSPHOLIPID TRANSPORT SYSTEM BINDING PROTEIN MLAD-RELATED"/>
    <property type="match status" value="1"/>
</dbReference>
<dbReference type="Proteomes" id="UP001500842">
    <property type="component" value="Unassembled WGS sequence"/>
</dbReference>
<dbReference type="InterPro" id="IPR005693">
    <property type="entry name" value="Mce"/>
</dbReference>
<comment type="caution">
    <text evidence="3">The sequence shown here is derived from an EMBL/GenBank/DDBJ whole genome shotgun (WGS) entry which is preliminary data.</text>
</comment>
<organism evidence="3 4">
    <name type="scientific">Nocardioides humi</name>
    <dbReference type="NCBI Taxonomy" id="449461"/>
    <lineage>
        <taxon>Bacteria</taxon>
        <taxon>Bacillati</taxon>
        <taxon>Actinomycetota</taxon>
        <taxon>Actinomycetes</taxon>
        <taxon>Propionibacteriales</taxon>
        <taxon>Nocardioidaceae</taxon>
        <taxon>Nocardioides</taxon>
    </lineage>
</organism>
<dbReference type="InterPro" id="IPR052336">
    <property type="entry name" value="MlaD_Phospholipid_Transporter"/>
</dbReference>
<dbReference type="Pfam" id="PF11887">
    <property type="entry name" value="Mce4_CUP1"/>
    <property type="match status" value="1"/>
</dbReference>
<proteinExistence type="predicted"/>
<evidence type="ECO:0000259" key="1">
    <source>
        <dbReference type="Pfam" id="PF02470"/>
    </source>
</evidence>
<feature type="domain" description="Mammalian cell entry C-terminal" evidence="2">
    <location>
        <begin position="118"/>
        <end position="308"/>
    </location>
</feature>
<dbReference type="NCBIfam" id="TIGR00996">
    <property type="entry name" value="Mtu_fam_mce"/>
    <property type="match status" value="1"/>
</dbReference>
<dbReference type="PANTHER" id="PTHR33371:SF4">
    <property type="entry name" value="INTERMEMBRANE PHOSPHOLIPID TRANSPORT SYSTEM BINDING PROTEIN MLAD"/>
    <property type="match status" value="1"/>
</dbReference>
<feature type="domain" description="Mce/MlaD" evidence="1">
    <location>
        <begin position="38"/>
        <end position="110"/>
    </location>
</feature>
<dbReference type="EMBL" id="BAAAOR010000008">
    <property type="protein sequence ID" value="GAA1509123.1"/>
    <property type="molecule type" value="Genomic_DNA"/>
</dbReference>
<reference evidence="3 4" key="1">
    <citation type="journal article" date="2019" name="Int. J. Syst. Evol. Microbiol.">
        <title>The Global Catalogue of Microorganisms (GCM) 10K type strain sequencing project: providing services to taxonomists for standard genome sequencing and annotation.</title>
        <authorList>
            <consortium name="The Broad Institute Genomics Platform"/>
            <consortium name="The Broad Institute Genome Sequencing Center for Infectious Disease"/>
            <person name="Wu L."/>
            <person name="Ma J."/>
        </authorList>
    </citation>
    <scope>NUCLEOTIDE SEQUENCE [LARGE SCALE GENOMIC DNA]</scope>
    <source>
        <strain evidence="3 4">JCM 14942</strain>
    </source>
</reference>
<dbReference type="RefSeq" id="WP_141006597.1">
    <property type="nucleotide sequence ID" value="NZ_BAAAOR010000008.1"/>
</dbReference>
<dbReference type="InterPro" id="IPR024516">
    <property type="entry name" value="Mce_C"/>
</dbReference>
<evidence type="ECO:0000259" key="2">
    <source>
        <dbReference type="Pfam" id="PF11887"/>
    </source>
</evidence>
<evidence type="ECO:0000313" key="4">
    <source>
        <dbReference type="Proteomes" id="UP001500842"/>
    </source>
</evidence>
<dbReference type="InterPro" id="IPR003399">
    <property type="entry name" value="Mce/MlaD"/>
</dbReference>
<dbReference type="Pfam" id="PF02470">
    <property type="entry name" value="MlaD"/>
    <property type="match status" value="1"/>
</dbReference>
<sequence length="379" mass="39496">MSRRTVLGAAAAVVVLALLLSGARLVGWLGGDNPDDLVVTADFVDTTGVYVGNDVTYLGVKVGEIVRIEPRGTTMRVVLHLAPGTRVPADAGAQILQGSLVTDRFVELGPAWTGGPTLASGAHIDGDHTRSPATVDEIATAIDDLVRALDGGLGDEDQDGKGLGDVLASTARALEGNGPHLRAALAESRDALAMINAKDGELTAVTDSLVALVGTLAERDRTLRDFTHAAAGTGAVLADQRDELVATLDGLDRLTRLADRFLKENGAVLGDDLAGLADVVELVRSRQGSLAEAFDTMPTMAENFARAYDWDLGRLRVQFAFSAGPFSAMFRDHSCRVFAEALAGDAGSRLCGLLFDGQGTGLLDPILDGLYDGLPGAIP</sequence>
<name>A0ABN2A151_9ACTN</name>
<protein>
    <submittedName>
        <fullName evidence="3">MCE family protein</fullName>
    </submittedName>
</protein>
<keyword evidence="4" id="KW-1185">Reference proteome</keyword>